<dbReference type="PROSITE" id="PS51257">
    <property type="entry name" value="PROKAR_LIPOPROTEIN"/>
    <property type="match status" value="1"/>
</dbReference>
<dbReference type="EMBL" id="CP131062">
    <property type="protein sequence ID" value="WNY27897.1"/>
    <property type="molecule type" value="Genomic_DNA"/>
</dbReference>
<dbReference type="RefSeq" id="WP_316559470.1">
    <property type="nucleotide sequence ID" value="NZ_CP131062.1"/>
</dbReference>
<gene>
    <name evidence="1" type="ORF">MmiEs2_00760</name>
</gene>
<proteinExistence type="predicted"/>
<dbReference type="AlphaFoldDB" id="A0AA96V704"/>
<dbReference type="Proteomes" id="UP001302662">
    <property type="component" value="Chromosome"/>
</dbReference>
<accession>A0AA96V704</accession>
<protein>
    <submittedName>
        <fullName evidence="1">Uncharacterized protein</fullName>
    </submittedName>
</protein>
<reference evidence="1 2" key="1">
    <citation type="submission" date="2023-07" db="EMBL/GenBank/DDBJ databases">
        <title>Closed genome sequence of Methanimicrococcus sp. Es2.</title>
        <authorList>
            <person name="Protasov E."/>
            <person name="Platt K."/>
            <person name="Reeh H."/>
            <person name="Poehlein A."/>
            <person name="Daniel R."/>
            <person name="Brune A."/>
        </authorList>
    </citation>
    <scope>NUCLEOTIDE SEQUENCE [LARGE SCALE GENOMIC DNA]</scope>
    <source>
        <strain evidence="1 2">Es2</strain>
    </source>
</reference>
<evidence type="ECO:0000313" key="1">
    <source>
        <dbReference type="EMBL" id="WNY27897.1"/>
    </source>
</evidence>
<organism evidence="1 2">
    <name type="scientific">Methanimicrococcus stummii</name>
    <dbReference type="NCBI Taxonomy" id="3028294"/>
    <lineage>
        <taxon>Archaea</taxon>
        <taxon>Methanobacteriati</taxon>
        <taxon>Methanobacteriota</taxon>
        <taxon>Stenosarchaea group</taxon>
        <taxon>Methanomicrobia</taxon>
        <taxon>Methanosarcinales</taxon>
        <taxon>Methanosarcinaceae</taxon>
        <taxon>Methanimicrococcus</taxon>
    </lineage>
</organism>
<name>A0AA96V704_9EURY</name>
<dbReference type="KEGG" id="mees:MmiEs2_00760"/>
<keyword evidence="2" id="KW-1185">Reference proteome</keyword>
<evidence type="ECO:0000313" key="2">
    <source>
        <dbReference type="Proteomes" id="UP001302662"/>
    </source>
</evidence>
<dbReference type="GeneID" id="85196528"/>
<sequence length="256" mass="27607">MKKSILLTFSVLAIAVLAVSFSGCLGSGDDKPVTIDNPATIQAITYYTLPVDDNEVKAEILVQIQGTHSQSVDKDNITVTIIGDKVYVNVPVVNSSPVNTKDLGFEAVEVVLGTKDQFKDGEYTVIVNGGTDKEYTSVIKFESGELYYFTAGNIGDIVIGNDGNNITVDVSVVLGGSAETLDKENITTSGKFDKDGKYEIYIPTQIKDGITTLNLIYVQESFVIGQLDSLEDGTYTVIVNGAEIPFTIENHQIVTE</sequence>